<feature type="transmembrane region" description="Helical" evidence="2">
    <location>
        <begin position="27"/>
        <end position="44"/>
    </location>
</feature>
<protein>
    <recommendedName>
        <fullName evidence="5">Small integral membrane protein 15</fullName>
    </recommendedName>
</protein>
<keyword evidence="2" id="KW-1133">Transmembrane helix</keyword>
<keyword evidence="2" id="KW-0472">Membrane</keyword>
<sequence>MELGWLPEALQQVRLLWESVYDKSPPLAYFVILAIFTFPFYALHTWSKFSKQEKAINDRVKEARKKSKNKYQRLKGGEDQ</sequence>
<evidence type="ECO:0000313" key="4">
    <source>
        <dbReference type="Proteomes" id="UP000698240"/>
    </source>
</evidence>
<accession>A0AA90XVP0</accession>
<keyword evidence="2" id="KW-0812">Transmembrane</keyword>
<proteinExistence type="predicted"/>
<dbReference type="Proteomes" id="UP000698240">
    <property type="component" value="Unassembled WGS sequence"/>
</dbReference>
<comment type="caution">
    <text evidence="3">The sequence shown here is derived from an EMBL/GenBank/DDBJ whole genome shotgun (WGS) entry which is preliminary data.</text>
</comment>
<dbReference type="AlphaFoldDB" id="A0AA90XVP0"/>
<evidence type="ECO:0000256" key="2">
    <source>
        <dbReference type="SAM" id="Phobius"/>
    </source>
</evidence>
<feature type="compositionally biased region" description="Basic residues" evidence="1">
    <location>
        <begin position="62"/>
        <end position="73"/>
    </location>
</feature>
<evidence type="ECO:0000313" key="3">
    <source>
        <dbReference type="EMBL" id="NIL25038.1"/>
    </source>
</evidence>
<evidence type="ECO:0000256" key="1">
    <source>
        <dbReference type="SAM" id="MobiDB-lite"/>
    </source>
</evidence>
<name>A0AA90XVP0_9GAMM</name>
<organism evidence="3 4">
    <name type="scientific">Yersinia massiliensis</name>
    <dbReference type="NCBI Taxonomy" id="419257"/>
    <lineage>
        <taxon>Bacteria</taxon>
        <taxon>Pseudomonadati</taxon>
        <taxon>Pseudomonadota</taxon>
        <taxon>Gammaproteobacteria</taxon>
        <taxon>Enterobacterales</taxon>
        <taxon>Yersiniaceae</taxon>
        <taxon>Yersinia</taxon>
    </lineage>
</organism>
<feature type="region of interest" description="Disordered" evidence="1">
    <location>
        <begin position="61"/>
        <end position="80"/>
    </location>
</feature>
<dbReference type="RefSeq" id="WP_167311142.1">
    <property type="nucleotide sequence ID" value="NZ_JAASAN010000001.1"/>
</dbReference>
<evidence type="ECO:0008006" key="5">
    <source>
        <dbReference type="Google" id="ProtNLM"/>
    </source>
</evidence>
<reference evidence="3" key="1">
    <citation type="submission" date="2020-03" db="EMBL/GenBank/DDBJ databases">
        <authorList>
            <person name="Kislichkina A."/>
            <person name="Dentovskaya S."/>
            <person name="Shaikhutdinov R."/>
            <person name="Ivanov S."/>
            <person name="Sizova A."/>
            <person name="Solomentsev V."/>
            <person name="Bogun A."/>
        </authorList>
    </citation>
    <scope>NUCLEOTIDE SEQUENCE</scope>
    <source>
        <strain evidence="3">SCPM-O-B-8025</strain>
    </source>
</reference>
<dbReference type="EMBL" id="JAASAN010000001">
    <property type="protein sequence ID" value="NIL25038.1"/>
    <property type="molecule type" value="Genomic_DNA"/>
</dbReference>
<gene>
    <name evidence="3" type="ORF">HB980_00480</name>
</gene>